<gene>
    <name evidence="1" type="ORF">CRG98_022457</name>
</gene>
<evidence type="ECO:0000313" key="1">
    <source>
        <dbReference type="EMBL" id="PKI57167.1"/>
    </source>
</evidence>
<organism evidence="1 2">
    <name type="scientific">Punica granatum</name>
    <name type="common">Pomegranate</name>
    <dbReference type="NCBI Taxonomy" id="22663"/>
    <lineage>
        <taxon>Eukaryota</taxon>
        <taxon>Viridiplantae</taxon>
        <taxon>Streptophyta</taxon>
        <taxon>Embryophyta</taxon>
        <taxon>Tracheophyta</taxon>
        <taxon>Spermatophyta</taxon>
        <taxon>Magnoliopsida</taxon>
        <taxon>eudicotyledons</taxon>
        <taxon>Gunneridae</taxon>
        <taxon>Pentapetalae</taxon>
        <taxon>rosids</taxon>
        <taxon>malvids</taxon>
        <taxon>Myrtales</taxon>
        <taxon>Lythraceae</taxon>
        <taxon>Punica</taxon>
    </lineage>
</organism>
<dbReference type="AlphaFoldDB" id="A0A2I0JLP8"/>
<evidence type="ECO:0000313" key="2">
    <source>
        <dbReference type="Proteomes" id="UP000233551"/>
    </source>
</evidence>
<name>A0A2I0JLP8_PUNGR</name>
<dbReference type="EMBL" id="PGOL01001531">
    <property type="protein sequence ID" value="PKI57167.1"/>
    <property type="molecule type" value="Genomic_DNA"/>
</dbReference>
<accession>A0A2I0JLP8</accession>
<protein>
    <submittedName>
        <fullName evidence="1">Uncharacterized protein</fullName>
    </submittedName>
</protein>
<keyword evidence="2" id="KW-1185">Reference proteome</keyword>
<comment type="caution">
    <text evidence="1">The sequence shown here is derived from an EMBL/GenBank/DDBJ whole genome shotgun (WGS) entry which is preliminary data.</text>
</comment>
<reference evidence="1 2" key="1">
    <citation type="submission" date="2017-11" db="EMBL/GenBank/DDBJ databases">
        <title>De-novo sequencing of pomegranate (Punica granatum L.) genome.</title>
        <authorList>
            <person name="Akparov Z."/>
            <person name="Amiraslanov A."/>
            <person name="Hajiyeva S."/>
            <person name="Abbasov M."/>
            <person name="Kaur K."/>
            <person name="Hamwieh A."/>
            <person name="Solovyev V."/>
            <person name="Salamov A."/>
            <person name="Braich B."/>
            <person name="Kosarev P."/>
            <person name="Mahmoud A."/>
            <person name="Hajiyev E."/>
            <person name="Babayeva S."/>
            <person name="Izzatullayeva V."/>
            <person name="Mammadov A."/>
            <person name="Mammadov A."/>
            <person name="Sharifova S."/>
            <person name="Ojaghi J."/>
            <person name="Eynullazada K."/>
            <person name="Bayramov B."/>
            <person name="Abdulazimova A."/>
            <person name="Shahmuradov I."/>
        </authorList>
    </citation>
    <scope>NUCLEOTIDE SEQUENCE [LARGE SCALE GENOMIC DNA]</scope>
    <source>
        <strain evidence="2">cv. AG2017</strain>
        <tissue evidence="1">Leaf</tissue>
    </source>
</reference>
<proteinExistence type="predicted"/>
<sequence>MGHGKYLEELAQLRPDPRKLHEPMKDVHSALQIDAHARWTSLATVGKPAISKQRPSGPDFLSTFPCGTISNTYTRHSPYRREIIPTILPLLDYVESFKPGFHFRTRIPIVRPFTSHEFHTRVLTSNFGDQIEIEFKLGTVSKLMATSGTLSEGRLSSPISLYPRKQSSPALCTCDGGRLCKSELHALIVADLVSVLLSTSAAAATTGAFQKLVPLRATTRRGWPPPSS</sequence>
<dbReference type="Proteomes" id="UP000233551">
    <property type="component" value="Unassembled WGS sequence"/>
</dbReference>